<dbReference type="AlphaFoldDB" id="A0A8H5B7K2"/>
<gene>
    <name evidence="2" type="ORF">D9619_012641</name>
</gene>
<accession>A0A8H5B7K2</accession>
<sequence>MFPIPTYDGGVHHHFLQNVTHQKGEKFHWHTISLPQSQFRPPRPSQQQSQSAAIPLKKAFTVSGALSSSKSKLKGALAVPSTNANGKAPPSPTPASDTATLQGSYRSESATIVDVDDVLSSAPDSARAAYQITEEVITHIAAYHQTAPPTSSHSDPGLSAPTAPSTGGGSVSPATAIWQIGELAAQIQSAVVPLLTWNLYAVHETLERCLRNTTELLGVVLANLKKWNDAQRQPQQRSALETLPESTSQPSSKQKTGRRLSLNFHLGKGKPKNTGPSKMAMTLGLGKGATAARDLRENVEYLVKAHKALLDSAQVVIHVRPSASNNFVIPAPSLRGYVDHRGEQKMRSMMADVRGPSVYEAKNFWRRYIGDESEFADSEDFCSLLSDWTDESLPKLEQQRLLLRLDPSRTGYISFSTFKSFVRNGKLRESVHAYCSDPPLPLLLWVDADVTRVVPQILEATALGIKVLQFASATGTKSWLRLNREFLKQNDSAGHVRILVNQVLFERHDDTHMPNVNDGAGQEVCAAVRDAGLSLPVLVYTTPDNIDATRWVKDFPQAGSVGGNHLVYTSYISALAAGKVDDSLWRRYNAP</sequence>
<evidence type="ECO:0008006" key="4">
    <source>
        <dbReference type="Google" id="ProtNLM"/>
    </source>
</evidence>
<feature type="region of interest" description="Disordered" evidence="1">
    <location>
        <begin position="230"/>
        <end position="279"/>
    </location>
</feature>
<evidence type="ECO:0000256" key="1">
    <source>
        <dbReference type="SAM" id="MobiDB-lite"/>
    </source>
</evidence>
<organism evidence="2 3">
    <name type="scientific">Psilocybe cf. subviscida</name>
    <dbReference type="NCBI Taxonomy" id="2480587"/>
    <lineage>
        <taxon>Eukaryota</taxon>
        <taxon>Fungi</taxon>
        <taxon>Dikarya</taxon>
        <taxon>Basidiomycota</taxon>
        <taxon>Agaricomycotina</taxon>
        <taxon>Agaricomycetes</taxon>
        <taxon>Agaricomycetidae</taxon>
        <taxon>Agaricales</taxon>
        <taxon>Agaricineae</taxon>
        <taxon>Strophariaceae</taxon>
        <taxon>Psilocybe</taxon>
    </lineage>
</organism>
<evidence type="ECO:0000313" key="2">
    <source>
        <dbReference type="EMBL" id="KAF5317701.1"/>
    </source>
</evidence>
<feature type="region of interest" description="Disordered" evidence="1">
    <location>
        <begin position="146"/>
        <end position="171"/>
    </location>
</feature>
<dbReference type="EMBL" id="JAACJJ010000032">
    <property type="protein sequence ID" value="KAF5317701.1"/>
    <property type="molecule type" value="Genomic_DNA"/>
</dbReference>
<evidence type="ECO:0000313" key="3">
    <source>
        <dbReference type="Proteomes" id="UP000567179"/>
    </source>
</evidence>
<keyword evidence="3" id="KW-1185">Reference proteome</keyword>
<protein>
    <recommendedName>
        <fullName evidence="4">EF-hand domain-containing protein</fullName>
    </recommendedName>
</protein>
<proteinExistence type="predicted"/>
<comment type="caution">
    <text evidence="2">The sequence shown here is derived from an EMBL/GenBank/DDBJ whole genome shotgun (WGS) entry which is preliminary data.</text>
</comment>
<feature type="compositionally biased region" description="Polar residues" evidence="1">
    <location>
        <begin position="230"/>
        <end position="254"/>
    </location>
</feature>
<feature type="region of interest" description="Disordered" evidence="1">
    <location>
        <begin position="80"/>
        <end position="100"/>
    </location>
</feature>
<reference evidence="2 3" key="1">
    <citation type="journal article" date="2020" name="ISME J.">
        <title>Uncovering the hidden diversity of litter-decomposition mechanisms in mushroom-forming fungi.</title>
        <authorList>
            <person name="Floudas D."/>
            <person name="Bentzer J."/>
            <person name="Ahren D."/>
            <person name="Johansson T."/>
            <person name="Persson P."/>
            <person name="Tunlid A."/>
        </authorList>
    </citation>
    <scope>NUCLEOTIDE SEQUENCE [LARGE SCALE GENOMIC DNA]</scope>
    <source>
        <strain evidence="2 3">CBS 101986</strain>
    </source>
</reference>
<name>A0A8H5B7K2_9AGAR</name>
<dbReference type="Proteomes" id="UP000567179">
    <property type="component" value="Unassembled WGS sequence"/>
</dbReference>
<dbReference type="OrthoDB" id="3254241at2759"/>